<proteinExistence type="predicted"/>
<dbReference type="Proteomes" id="UP001431783">
    <property type="component" value="Unassembled WGS sequence"/>
</dbReference>
<name>A0AAW1TL56_9CUCU</name>
<comment type="caution">
    <text evidence="1">The sequence shown here is derived from an EMBL/GenBank/DDBJ whole genome shotgun (WGS) entry which is preliminary data.</text>
</comment>
<gene>
    <name evidence="1" type="ORF">WA026_015314</name>
</gene>
<reference evidence="1 2" key="1">
    <citation type="submission" date="2023-03" db="EMBL/GenBank/DDBJ databases">
        <title>Genome insight into feeding habits of ladybird beetles.</title>
        <authorList>
            <person name="Li H.-S."/>
            <person name="Huang Y.-H."/>
            <person name="Pang H."/>
        </authorList>
    </citation>
    <scope>NUCLEOTIDE SEQUENCE [LARGE SCALE GENOMIC DNA]</scope>
    <source>
        <strain evidence="1">SYSU_2023b</strain>
        <tissue evidence="1">Whole body</tissue>
    </source>
</reference>
<sequence>MQIIGASTLRREAVYVWPAPVPFMNRTRKGKNEKRPSSAFDRSCVCRLNPRVEAEGRPSRDYRLKVLKRIDGRWKYAALEDDGGGRKMMLVDKFEKSNKRESGNVPSQIDTHTQQLERLSEKNRRTGILPGVKVP</sequence>
<accession>A0AAW1TL56</accession>
<keyword evidence="2" id="KW-1185">Reference proteome</keyword>
<organism evidence="1 2">
    <name type="scientific">Henosepilachna vigintioctopunctata</name>
    <dbReference type="NCBI Taxonomy" id="420089"/>
    <lineage>
        <taxon>Eukaryota</taxon>
        <taxon>Metazoa</taxon>
        <taxon>Ecdysozoa</taxon>
        <taxon>Arthropoda</taxon>
        <taxon>Hexapoda</taxon>
        <taxon>Insecta</taxon>
        <taxon>Pterygota</taxon>
        <taxon>Neoptera</taxon>
        <taxon>Endopterygota</taxon>
        <taxon>Coleoptera</taxon>
        <taxon>Polyphaga</taxon>
        <taxon>Cucujiformia</taxon>
        <taxon>Coccinelloidea</taxon>
        <taxon>Coccinellidae</taxon>
        <taxon>Epilachninae</taxon>
        <taxon>Epilachnini</taxon>
        <taxon>Henosepilachna</taxon>
    </lineage>
</organism>
<protein>
    <submittedName>
        <fullName evidence="1">Uncharacterized protein</fullName>
    </submittedName>
</protein>
<evidence type="ECO:0000313" key="2">
    <source>
        <dbReference type="Proteomes" id="UP001431783"/>
    </source>
</evidence>
<dbReference type="AlphaFoldDB" id="A0AAW1TL56"/>
<evidence type="ECO:0000313" key="1">
    <source>
        <dbReference type="EMBL" id="KAK9872066.1"/>
    </source>
</evidence>
<dbReference type="EMBL" id="JARQZJ010000008">
    <property type="protein sequence ID" value="KAK9872066.1"/>
    <property type="molecule type" value="Genomic_DNA"/>
</dbReference>